<evidence type="ECO:0000256" key="1">
    <source>
        <dbReference type="SAM" id="Phobius"/>
    </source>
</evidence>
<dbReference type="EMBL" id="JAAMFJ010000001">
    <property type="protein sequence ID" value="MBS9336003.1"/>
    <property type="molecule type" value="Genomic_DNA"/>
</dbReference>
<keyword evidence="1" id="KW-1133">Transmembrane helix</keyword>
<feature type="transmembrane region" description="Helical" evidence="1">
    <location>
        <begin position="98"/>
        <end position="117"/>
    </location>
</feature>
<keyword evidence="1" id="KW-0812">Transmembrane</keyword>
<name>A0ABS5QS26_9LACO</name>
<evidence type="ECO:0000313" key="2">
    <source>
        <dbReference type="EMBL" id="MBS9336003.1"/>
    </source>
</evidence>
<comment type="caution">
    <text evidence="2">The sequence shown here is derived from an EMBL/GenBank/DDBJ whole genome shotgun (WGS) entry which is preliminary data.</text>
</comment>
<sequence>MELEEQESTIRALTKDDRQYPKISSWYWVLPFYKIAYEKRRSIEIIQKEGLSSGELKDILRYFDKSTDWFYVSLDGLLNSISTTYEVFEHFNLGHHLIAYWLTVLFLIAFGFINSSYRMGQRRKKTMFAKVLSKKQINFFWFSIREDHFVLSQIC</sequence>
<dbReference type="Proteomes" id="UP000735205">
    <property type="component" value="Unassembled WGS sequence"/>
</dbReference>
<organism evidence="2 3">
    <name type="scientific">Fructobacillus papyrifericola</name>
    <dbReference type="NCBI Taxonomy" id="2713172"/>
    <lineage>
        <taxon>Bacteria</taxon>
        <taxon>Bacillati</taxon>
        <taxon>Bacillota</taxon>
        <taxon>Bacilli</taxon>
        <taxon>Lactobacillales</taxon>
        <taxon>Lactobacillaceae</taxon>
        <taxon>Fructobacillus</taxon>
    </lineage>
</organism>
<accession>A0ABS5QS26</accession>
<protein>
    <submittedName>
        <fullName evidence="2">Uncharacterized protein</fullName>
    </submittedName>
</protein>
<proteinExistence type="predicted"/>
<keyword evidence="3" id="KW-1185">Reference proteome</keyword>
<gene>
    <name evidence="2" type="ORF">G6R28_01990</name>
</gene>
<keyword evidence="1" id="KW-0472">Membrane</keyword>
<reference evidence="2 3" key="1">
    <citation type="submission" date="2020-02" db="EMBL/GenBank/DDBJ databases">
        <title>Fructobacillus sp. isolated from paper mulberry of Taiwan.</title>
        <authorList>
            <person name="Lin S.-T."/>
        </authorList>
    </citation>
    <scope>NUCLEOTIDE SEQUENCE [LARGE SCALE GENOMIC DNA]</scope>
    <source>
        <strain evidence="2 3">M1-21</strain>
    </source>
</reference>
<evidence type="ECO:0000313" key="3">
    <source>
        <dbReference type="Proteomes" id="UP000735205"/>
    </source>
</evidence>
<dbReference type="RefSeq" id="WP_213792563.1">
    <property type="nucleotide sequence ID" value="NZ_JAAMFJ010000001.1"/>
</dbReference>